<keyword evidence="5 8" id="KW-0645">Protease</keyword>
<feature type="active site" evidence="8">
    <location>
        <position position="348"/>
    </location>
</feature>
<evidence type="ECO:0000313" key="11">
    <source>
        <dbReference type="Proteomes" id="UP001163882"/>
    </source>
</evidence>
<dbReference type="NCBIfam" id="NF002075">
    <property type="entry name" value="PRK00913.2-2"/>
    <property type="match status" value="1"/>
</dbReference>
<comment type="similarity">
    <text evidence="3 8">Belongs to the peptidase M17 family.</text>
</comment>
<accession>A0ABY6IKC8</accession>
<feature type="active site" evidence="8">
    <location>
        <position position="274"/>
    </location>
</feature>
<dbReference type="Pfam" id="PF00883">
    <property type="entry name" value="Peptidase_M17"/>
    <property type="match status" value="1"/>
</dbReference>
<feature type="binding site" evidence="8">
    <location>
        <position position="262"/>
    </location>
    <ligand>
        <name>Mn(2+)</name>
        <dbReference type="ChEBI" id="CHEBI:29035"/>
        <label>2</label>
    </ligand>
</feature>
<keyword evidence="6 8" id="KW-0378">Hydrolase</keyword>
<dbReference type="Gene3D" id="3.40.220.10">
    <property type="entry name" value="Leucine Aminopeptidase, subunit E, domain 1"/>
    <property type="match status" value="1"/>
</dbReference>
<proteinExistence type="inferred from homology"/>
<evidence type="ECO:0000256" key="1">
    <source>
        <dbReference type="ARBA" id="ARBA00000135"/>
    </source>
</evidence>
<dbReference type="Pfam" id="PF02789">
    <property type="entry name" value="Peptidase_M17_N"/>
    <property type="match status" value="1"/>
</dbReference>
<evidence type="ECO:0000256" key="3">
    <source>
        <dbReference type="ARBA" id="ARBA00009528"/>
    </source>
</evidence>
<dbReference type="NCBIfam" id="NF002073">
    <property type="entry name" value="PRK00913.1-2"/>
    <property type="match status" value="1"/>
</dbReference>
<evidence type="ECO:0000256" key="8">
    <source>
        <dbReference type="HAMAP-Rule" id="MF_00181"/>
    </source>
</evidence>
<evidence type="ECO:0000256" key="4">
    <source>
        <dbReference type="ARBA" id="ARBA00022438"/>
    </source>
</evidence>
<comment type="function">
    <text evidence="8">Presumably involved in the processing and regular turnover of intracellular proteins. Catalyzes the removal of unsubstituted N-terminal amino acids from various peptides.</text>
</comment>
<dbReference type="EC" id="3.4.11.10" evidence="8"/>
<dbReference type="HAMAP" id="MF_00181">
    <property type="entry name" value="Cytosol_peptidase_M17"/>
    <property type="match status" value="1"/>
</dbReference>
<feature type="binding site" evidence="8">
    <location>
        <position position="267"/>
    </location>
    <ligand>
        <name>Mn(2+)</name>
        <dbReference type="ChEBI" id="CHEBI:29035"/>
        <label>1</label>
    </ligand>
</feature>
<evidence type="ECO:0000256" key="2">
    <source>
        <dbReference type="ARBA" id="ARBA00000967"/>
    </source>
</evidence>
<comment type="catalytic activity">
    <reaction evidence="2 8">
        <text>Release of an N-terminal amino acid, preferentially leucine, but not glutamic or aspartic acids.</text>
        <dbReference type="EC" id="3.4.11.10"/>
    </reaction>
</comment>
<evidence type="ECO:0000259" key="9">
    <source>
        <dbReference type="PROSITE" id="PS00631"/>
    </source>
</evidence>
<evidence type="ECO:0000256" key="5">
    <source>
        <dbReference type="ARBA" id="ARBA00022670"/>
    </source>
</evidence>
<feature type="binding site" evidence="8">
    <location>
        <position position="346"/>
    </location>
    <ligand>
        <name>Mn(2+)</name>
        <dbReference type="ChEBI" id="CHEBI:29035"/>
        <label>1</label>
    </ligand>
</feature>
<keyword evidence="7 8" id="KW-0464">Manganese</keyword>
<dbReference type="InterPro" id="IPR023042">
    <property type="entry name" value="Peptidase_M17_leu_NH2_pept"/>
</dbReference>
<dbReference type="NCBIfam" id="NF002074">
    <property type="entry name" value="PRK00913.1-4"/>
    <property type="match status" value="1"/>
</dbReference>
<protein>
    <recommendedName>
        <fullName evidence="8">Probable cytosol aminopeptidase</fullName>
        <ecNumber evidence="8">3.4.11.1</ecNumber>
    </recommendedName>
    <alternativeName>
        <fullName evidence="8">Leucine aminopeptidase</fullName>
        <shortName evidence="8">LAP</shortName>
        <ecNumber evidence="8">3.4.11.10</ecNumber>
    </alternativeName>
    <alternativeName>
        <fullName evidence="8">Leucyl aminopeptidase</fullName>
    </alternativeName>
</protein>
<dbReference type="InterPro" id="IPR000819">
    <property type="entry name" value="Peptidase_M17_C"/>
</dbReference>
<dbReference type="PANTHER" id="PTHR11963">
    <property type="entry name" value="LEUCINE AMINOPEPTIDASE-RELATED"/>
    <property type="match status" value="1"/>
</dbReference>
<comment type="cofactor">
    <cofactor evidence="8">
        <name>Mn(2+)</name>
        <dbReference type="ChEBI" id="CHEBI:29035"/>
    </cofactor>
    <text evidence="8">Binds 2 manganese ions per subunit.</text>
</comment>
<dbReference type="InterPro" id="IPR043472">
    <property type="entry name" value="Macro_dom-like"/>
</dbReference>
<dbReference type="InterPro" id="IPR011356">
    <property type="entry name" value="Leucine_aapep/pepB"/>
</dbReference>
<dbReference type="RefSeq" id="WP_264224706.1">
    <property type="nucleotide sequence ID" value="NZ_CP107716.1"/>
</dbReference>
<dbReference type="Proteomes" id="UP001163882">
    <property type="component" value="Chromosome"/>
</dbReference>
<sequence length="498" mass="51819">MPQTLSISLAENLPDSPAALVLYANGNGEMGPVAAGLWKRTGLDFSRIAKATGFSGRPGHMIDIAAPTGLDCDRLLVLGRGADGEGDNDAAWADRGGSLYAKLDAAGVSDAAVVLDEPGLTPHLVGALGAGARLRSYRFEKYRTRRKNGATHPATLTLVVAKASGMQSALGDALAVADGTILARDLVNEPANLLGPSDMADVANTLADRGLSVEVLDETQMKALGMGAILAVGQGSVRPPRLVVMQWNGGKKGQPPLAFVGKGIVFDTGGISIKPAASMENMKGDMGGAAAVLGLMQSLATRKAKLNAVGILALAENMPDANAYRPGDVITAMSGETIEIISTDAEGRLVLADALWYCQDRFKPKAMFDIATLTGAIRIALGEDYAGVFTNTDALAAKLQQAGRASGEKVWHLPIGPAYDKLIESRFADIKNQGGRLGGASIAGQFLSHFVGDTPWAHIDIASTAFGKASTETNTSWATGFGVALFDRLIRDGYEDGT</sequence>
<dbReference type="NCBIfam" id="NF002077">
    <property type="entry name" value="PRK00913.2-4"/>
    <property type="match status" value="1"/>
</dbReference>
<comment type="catalytic activity">
    <reaction evidence="1 8">
        <text>Release of an N-terminal amino acid, Xaa-|-Yaa-, in which Xaa is preferably Leu, but may be other amino acids including Pro although not Arg or Lys, and Yaa may be Pro. Amino acid amides and methyl esters are also readily hydrolyzed, but rates on arylamides are exceedingly low.</text>
        <dbReference type="EC" id="3.4.11.1"/>
    </reaction>
</comment>
<dbReference type="PANTHER" id="PTHR11963:SF23">
    <property type="entry name" value="CYTOSOL AMINOPEPTIDASE"/>
    <property type="match status" value="1"/>
</dbReference>
<keyword evidence="8" id="KW-0963">Cytoplasm</keyword>
<organism evidence="10 11">
    <name type="scientific">Pelagibacterium flavum</name>
    <dbReference type="NCBI Taxonomy" id="2984530"/>
    <lineage>
        <taxon>Bacteria</taxon>
        <taxon>Pseudomonadati</taxon>
        <taxon>Pseudomonadota</taxon>
        <taxon>Alphaproteobacteria</taxon>
        <taxon>Hyphomicrobiales</taxon>
        <taxon>Devosiaceae</taxon>
        <taxon>Pelagibacterium</taxon>
    </lineage>
</organism>
<reference evidence="10" key="1">
    <citation type="submission" date="2022-10" db="EMBL/GenBank/DDBJ databases">
        <title>YIM 151497 complete genome.</title>
        <authorList>
            <person name="Chen X."/>
        </authorList>
    </citation>
    <scope>NUCLEOTIDE SEQUENCE</scope>
    <source>
        <strain evidence="10">YIM 151497</strain>
    </source>
</reference>
<dbReference type="EC" id="3.4.11.1" evidence="8"/>
<keyword evidence="8" id="KW-0479">Metal-binding</keyword>
<keyword evidence="4 8" id="KW-0031">Aminopeptidase</keyword>
<feature type="binding site" evidence="8">
    <location>
        <position position="267"/>
    </location>
    <ligand>
        <name>Mn(2+)</name>
        <dbReference type="ChEBI" id="CHEBI:29035"/>
        <label>2</label>
    </ligand>
</feature>
<dbReference type="CDD" id="cd00433">
    <property type="entry name" value="Peptidase_M17"/>
    <property type="match status" value="1"/>
</dbReference>
<dbReference type="SUPFAM" id="SSF53187">
    <property type="entry name" value="Zn-dependent exopeptidases"/>
    <property type="match status" value="1"/>
</dbReference>
<dbReference type="PRINTS" id="PR00481">
    <property type="entry name" value="LAMNOPPTDASE"/>
</dbReference>
<evidence type="ECO:0000256" key="7">
    <source>
        <dbReference type="ARBA" id="ARBA00023211"/>
    </source>
</evidence>
<dbReference type="InterPro" id="IPR008283">
    <property type="entry name" value="Peptidase_M17_N"/>
</dbReference>
<name>A0ABY6IKC8_9HYPH</name>
<keyword evidence="11" id="KW-1185">Reference proteome</keyword>
<dbReference type="Gene3D" id="3.40.630.10">
    <property type="entry name" value="Zn peptidases"/>
    <property type="match status" value="1"/>
</dbReference>
<feature type="binding site" evidence="8">
    <location>
        <position position="346"/>
    </location>
    <ligand>
        <name>Mn(2+)</name>
        <dbReference type="ChEBI" id="CHEBI:29035"/>
        <label>2</label>
    </ligand>
</feature>
<feature type="binding site" evidence="8">
    <location>
        <position position="285"/>
    </location>
    <ligand>
        <name>Mn(2+)</name>
        <dbReference type="ChEBI" id="CHEBI:29035"/>
        <label>2</label>
    </ligand>
</feature>
<dbReference type="SUPFAM" id="SSF52949">
    <property type="entry name" value="Macro domain-like"/>
    <property type="match status" value="1"/>
</dbReference>
<dbReference type="EMBL" id="CP107716">
    <property type="protein sequence ID" value="UYQ71042.1"/>
    <property type="molecule type" value="Genomic_DNA"/>
</dbReference>
<evidence type="ECO:0000313" key="10">
    <source>
        <dbReference type="EMBL" id="UYQ71042.1"/>
    </source>
</evidence>
<comment type="subcellular location">
    <subcellularLocation>
        <location evidence="8">Cytoplasm</location>
    </subcellularLocation>
</comment>
<feature type="domain" description="Cytosol aminopeptidase" evidence="9">
    <location>
        <begin position="342"/>
        <end position="349"/>
    </location>
</feature>
<dbReference type="GO" id="GO:0004177">
    <property type="term" value="F:aminopeptidase activity"/>
    <property type="evidence" value="ECO:0007669"/>
    <property type="project" value="UniProtKB-KW"/>
</dbReference>
<feature type="binding site" evidence="8">
    <location>
        <position position="344"/>
    </location>
    <ligand>
        <name>Mn(2+)</name>
        <dbReference type="ChEBI" id="CHEBI:29035"/>
        <label>1</label>
    </ligand>
</feature>
<gene>
    <name evidence="8" type="primary">pepA</name>
    <name evidence="10" type="ORF">OF122_13345</name>
</gene>
<dbReference type="PROSITE" id="PS00631">
    <property type="entry name" value="CYTOSOL_AP"/>
    <property type="match status" value="1"/>
</dbReference>
<evidence type="ECO:0000256" key="6">
    <source>
        <dbReference type="ARBA" id="ARBA00022801"/>
    </source>
</evidence>